<evidence type="ECO:0000313" key="2">
    <source>
        <dbReference type="Proteomes" id="UP001259492"/>
    </source>
</evidence>
<organism evidence="1 2">
    <name type="scientific">Microcosmobacter mediterraneus</name>
    <dbReference type="NCBI Taxonomy" id="3075607"/>
    <lineage>
        <taxon>Bacteria</taxon>
        <taxon>Pseudomonadati</taxon>
        <taxon>Bacteroidota</taxon>
        <taxon>Flavobacteriia</taxon>
        <taxon>Flavobacteriales</taxon>
        <taxon>Flavobacteriaceae</taxon>
        <taxon>Microcosmobacter</taxon>
    </lineage>
</organism>
<name>A0ABU2YIR4_9FLAO</name>
<dbReference type="Proteomes" id="UP001259492">
    <property type="component" value="Unassembled WGS sequence"/>
</dbReference>
<reference evidence="1 2" key="1">
    <citation type="submission" date="2023-09" db="EMBL/GenBank/DDBJ databases">
        <authorList>
            <person name="Rey-Velasco X."/>
        </authorList>
    </citation>
    <scope>NUCLEOTIDE SEQUENCE [LARGE SCALE GENOMIC DNA]</scope>
    <source>
        <strain evidence="1 2">W332</strain>
    </source>
</reference>
<keyword evidence="2" id="KW-1185">Reference proteome</keyword>
<proteinExistence type="predicted"/>
<comment type="caution">
    <text evidence="1">The sequence shown here is derived from an EMBL/GenBank/DDBJ whole genome shotgun (WGS) entry which is preliminary data.</text>
</comment>
<dbReference type="EMBL" id="JAVRIA010000002">
    <property type="protein sequence ID" value="MDT0558066.1"/>
    <property type="molecule type" value="Genomic_DNA"/>
</dbReference>
<sequence length="329" mass="39760">MFKGKKILFFSISFFGYQSEIKNKLIELGAEVDYYDERPKNTFWYKFLIRLNKNLVKNRIEKYYNNIIKKTQTKDYDYVFFIKGEVITPKILKKIKDQQPKAKYILYLWDSIEHRQSVQKVFPLFDKILSFDLVDANKNSLLKFRPLFYLDTYADISQLQNKNTNDLIFIGTAHPDRYPVLMKARDFCKINNLKSYFFIYLQDWRIFYLWKLFSKSFSKARMNEFEFKPLNKNQIILIIESASCVLDVEKSNQSGLTMRTLEVLGSRRKLITTNQSIKSYDFYNEHNILIINRKNPVISKEFIKNQYQEIDQEIYKKYSLEYWLKEVFE</sequence>
<gene>
    <name evidence="1" type="ORF">RM697_05385</name>
</gene>
<protein>
    <recommendedName>
        <fullName evidence="3">Capsular biosynthesis protein CpsH</fullName>
    </recommendedName>
</protein>
<accession>A0ABU2YIR4</accession>
<dbReference type="RefSeq" id="WP_311426837.1">
    <property type="nucleotide sequence ID" value="NZ_JAVRIA010000002.1"/>
</dbReference>
<evidence type="ECO:0008006" key="3">
    <source>
        <dbReference type="Google" id="ProtNLM"/>
    </source>
</evidence>
<evidence type="ECO:0000313" key="1">
    <source>
        <dbReference type="EMBL" id="MDT0558066.1"/>
    </source>
</evidence>